<dbReference type="PANTHER" id="PTHR38449:SF1">
    <property type="entry name" value="REGULATORY PROTEIN SSL2874-RELATED"/>
    <property type="match status" value="1"/>
</dbReference>
<dbReference type="Pfam" id="PF04025">
    <property type="entry name" value="RemA-like"/>
    <property type="match status" value="1"/>
</dbReference>
<gene>
    <name evidence="1" type="ORF">FDZ14_28890</name>
</gene>
<dbReference type="AlphaFoldDB" id="A0A6M6E319"/>
<reference evidence="1 2" key="1">
    <citation type="submission" date="2019-10" db="EMBL/GenBank/DDBJ databases">
        <title>Complete genome sequences for adaption low water activity.</title>
        <authorList>
            <person name="Zhao L."/>
            <person name="Zhong J."/>
        </authorList>
    </citation>
    <scope>NUCLEOTIDE SEQUENCE [LARGE SCALE GENOMIC DNA]</scope>
    <source>
        <strain evidence="1 2">FDU301</strain>
        <plasmid evidence="2">pfdu301a</plasmid>
    </source>
</reference>
<dbReference type="EMBL" id="CP045273">
    <property type="protein sequence ID" value="QJX80116.1"/>
    <property type="molecule type" value="Genomic_DNA"/>
</dbReference>
<sequence>MDNKVISISRDNFVPRSRIVGIFFTESNPMRTLLSDKRDEKKLVDATRGRKTRSAILLDNGYLILSPVKASTLVEKYQED</sequence>
<dbReference type="RefSeq" id="WP_171778097.1">
    <property type="nucleotide sequence ID" value="NZ_CP045273.1"/>
</dbReference>
<geneLocation type="plasmid" evidence="2">
    <name>pfdu301a</name>
</geneLocation>
<accession>A0A6M6E319</accession>
<keyword evidence="1" id="KW-0614">Plasmid</keyword>
<evidence type="ECO:0000313" key="2">
    <source>
        <dbReference type="Proteomes" id="UP000501076"/>
    </source>
</evidence>
<dbReference type="InterPro" id="IPR007169">
    <property type="entry name" value="RemA-like"/>
</dbReference>
<proteinExistence type="predicted"/>
<dbReference type="Proteomes" id="UP000501076">
    <property type="component" value="Plasmid pFDU301A"/>
</dbReference>
<name>A0A6M6E319_PRIMG</name>
<organism evidence="1 2">
    <name type="scientific">Priestia megaterium</name>
    <name type="common">Bacillus megaterium</name>
    <dbReference type="NCBI Taxonomy" id="1404"/>
    <lineage>
        <taxon>Bacteria</taxon>
        <taxon>Bacillati</taxon>
        <taxon>Bacillota</taxon>
        <taxon>Bacilli</taxon>
        <taxon>Bacillales</taxon>
        <taxon>Bacillaceae</taxon>
        <taxon>Priestia</taxon>
    </lineage>
</organism>
<evidence type="ECO:0000313" key="1">
    <source>
        <dbReference type="EMBL" id="QJX80116.1"/>
    </source>
</evidence>
<protein>
    <submittedName>
        <fullName evidence="1">DUF370 domain-containing protein</fullName>
    </submittedName>
</protein>
<dbReference type="PANTHER" id="PTHR38449">
    <property type="entry name" value="REGULATORY PROTEIN TM_1690-RELATED"/>
    <property type="match status" value="1"/>
</dbReference>